<evidence type="ECO:0000313" key="2">
    <source>
        <dbReference type="EMBL" id="KKR31112.1"/>
    </source>
</evidence>
<name>A0A0G0SZY0_9BACT</name>
<evidence type="ECO:0008006" key="4">
    <source>
        <dbReference type="Google" id="ProtNLM"/>
    </source>
</evidence>
<dbReference type="Proteomes" id="UP000034137">
    <property type="component" value="Unassembled WGS sequence"/>
</dbReference>
<sequence length="366" mass="41798">MFKLSKSKNLNFAEIYHKAQSVYDEIPLVKRTRRRRAIFKFLKYFSIFILGVFAILAITFGSNVLSLMKVYQSSISGKYYLEQAIEKTKSQEFEQAISFSSQSTEDFNQAIDAFDEFKNGFLSSNVPYFNSQFNNVSYLLNSAEILSRSVNQGSAFANELQNLLDDNKKLTYSLFNPEEKKRIIGRLYQSAPELNGMQANLELALMDLEKIQYNGILLPAKGKIEDVKTKVRTAADLLKQAIPMSQVLPALAGYPKPSTFLVLLQNSDELRPTGGFLGTYGILETEAGDINRFETHDIYHMDMPVKDLVNLDPPAPIKTYLNKKWYMRDANWSPDWPSAARQIEWFYKTENNLLIRSTILMVSLTA</sequence>
<accession>A0A0G0SZY0</accession>
<keyword evidence="1" id="KW-1133">Transmembrane helix</keyword>
<comment type="caution">
    <text evidence="2">The sequence shown here is derived from an EMBL/GenBank/DDBJ whole genome shotgun (WGS) entry which is preliminary data.</text>
</comment>
<reference evidence="2 3" key="1">
    <citation type="journal article" date="2015" name="Nature">
        <title>rRNA introns, odd ribosomes, and small enigmatic genomes across a large radiation of phyla.</title>
        <authorList>
            <person name="Brown C.T."/>
            <person name="Hug L.A."/>
            <person name="Thomas B.C."/>
            <person name="Sharon I."/>
            <person name="Castelle C.J."/>
            <person name="Singh A."/>
            <person name="Wilkins M.J."/>
            <person name="Williams K.H."/>
            <person name="Banfield J.F."/>
        </authorList>
    </citation>
    <scope>NUCLEOTIDE SEQUENCE [LARGE SCALE GENOMIC DNA]</scope>
</reference>
<gene>
    <name evidence="2" type="ORF">UT64_C0073G0005</name>
</gene>
<organism evidence="2 3">
    <name type="scientific">Candidatus Falkowbacteria bacterium GW2011_GWF2_39_8</name>
    <dbReference type="NCBI Taxonomy" id="1618642"/>
    <lineage>
        <taxon>Bacteria</taxon>
        <taxon>Candidatus Falkowiibacteriota</taxon>
    </lineage>
</organism>
<protein>
    <recommendedName>
        <fullName evidence="4">DUF4012 domain-containing protein</fullName>
    </recommendedName>
</protein>
<dbReference type="EMBL" id="LBXO01000073">
    <property type="protein sequence ID" value="KKR31112.1"/>
    <property type="molecule type" value="Genomic_DNA"/>
</dbReference>
<dbReference type="InterPro" id="IPR025101">
    <property type="entry name" value="DUF4012"/>
</dbReference>
<feature type="transmembrane region" description="Helical" evidence="1">
    <location>
        <begin position="41"/>
        <end position="65"/>
    </location>
</feature>
<evidence type="ECO:0000256" key="1">
    <source>
        <dbReference type="SAM" id="Phobius"/>
    </source>
</evidence>
<dbReference type="Pfam" id="PF13196">
    <property type="entry name" value="DUF4012"/>
    <property type="match status" value="1"/>
</dbReference>
<keyword evidence="1" id="KW-0472">Membrane</keyword>
<proteinExistence type="predicted"/>
<dbReference type="AlphaFoldDB" id="A0A0G0SZY0"/>
<evidence type="ECO:0000313" key="3">
    <source>
        <dbReference type="Proteomes" id="UP000034137"/>
    </source>
</evidence>
<keyword evidence="1" id="KW-0812">Transmembrane</keyword>